<dbReference type="AlphaFoldDB" id="A0A552J535"/>
<name>A0A552J535_9CHRO</name>
<organism evidence="1 2">
    <name type="scientific">Microcystis novacekii Mn_MB_F_20050700_S1D</name>
    <dbReference type="NCBI Taxonomy" id="2486266"/>
    <lineage>
        <taxon>Bacteria</taxon>
        <taxon>Bacillati</taxon>
        <taxon>Cyanobacteriota</taxon>
        <taxon>Cyanophyceae</taxon>
        <taxon>Oscillatoriophycideae</taxon>
        <taxon>Chroococcales</taxon>
        <taxon>Microcystaceae</taxon>
        <taxon>Microcystis</taxon>
    </lineage>
</organism>
<proteinExistence type="predicted"/>
<sequence>MNPIQIYGLILNQGEYQMSTNSRQETLIEQEVTYTLEINGNFFIIENVPARVCVETGERFFAPETVERLQEIIWESKRPKRIIETPVFDFAS</sequence>
<reference evidence="1 2" key="1">
    <citation type="submission" date="2019-01" db="EMBL/GenBank/DDBJ databases">
        <title>Coherence of Microcystis species and biogeography revealed through population genomics.</title>
        <authorList>
            <person name="Perez-Carrascal O.M."/>
            <person name="Terrat Y."/>
            <person name="Giani A."/>
            <person name="Fortin N."/>
            <person name="Tromas N."/>
            <person name="Shapiro B.J."/>
        </authorList>
    </citation>
    <scope>NUCLEOTIDE SEQUENCE [LARGE SCALE GENOMIC DNA]</scope>
    <source>
        <strain evidence="1">Mn_MB_F_20050700_S1D</strain>
    </source>
</reference>
<protein>
    <submittedName>
        <fullName evidence="1">YgiT-type zinc finger protein</fullName>
    </submittedName>
</protein>
<dbReference type="NCBIfam" id="TIGR03831">
    <property type="entry name" value="YgiT_finger"/>
    <property type="match status" value="1"/>
</dbReference>
<accession>A0A552J535</accession>
<comment type="caution">
    <text evidence="1">The sequence shown here is derived from an EMBL/GenBank/DDBJ whole genome shotgun (WGS) entry which is preliminary data.</text>
</comment>
<dbReference type="Proteomes" id="UP000319191">
    <property type="component" value="Unassembled WGS sequence"/>
</dbReference>
<evidence type="ECO:0000313" key="1">
    <source>
        <dbReference type="EMBL" id="TRU90868.1"/>
    </source>
</evidence>
<dbReference type="InterPro" id="IPR022453">
    <property type="entry name" value="Znf_MqsA-type"/>
</dbReference>
<dbReference type="EMBL" id="SFAV01000075">
    <property type="protein sequence ID" value="TRU90868.1"/>
    <property type="molecule type" value="Genomic_DNA"/>
</dbReference>
<gene>
    <name evidence="1" type="ORF">EWV54_05950</name>
</gene>
<evidence type="ECO:0000313" key="2">
    <source>
        <dbReference type="Proteomes" id="UP000319191"/>
    </source>
</evidence>